<dbReference type="RefSeq" id="WP_114590714.1">
    <property type="nucleotide sequence ID" value="NZ_CP031165.1"/>
</dbReference>
<dbReference type="OrthoDB" id="9810247at2"/>
<dbReference type="GO" id="GO:0032259">
    <property type="term" value="P:methylation"/>
    <property type="evidence" value="ECO:0007669"/>
    <property type="project" value="UniProtKB-KW"/>
</dbReference>
<organism evidence="2 3">
    <name type="scientific">Euzebya pacifica</name>
    <dbReference type="NCBI Taxonomy" id="1608957"/>
    <lineage>
        <taxon>Bacteria</taxon>
        <taxon>Bacillati</taxon>
        <taxon>Actinomycetota</taxon>
        <taxon>Nitriliruptoria</taxon>
        <taxon>Euzebyales</taxon>
    </lineage>
</organism>
<dbReference type="GO" id="GO:0008757">
    <property type="term" value="F:S-adenosylmethionine-dependent methyltransferase activity"/>
    <property type="evidence" value="ECO:0007669"/>
    <property type="project" value="InterPro"/>
</dbReference>
<proteinExistence type="predicted"/>
<protein>
    <submittedName>
        <fullName evidence="2">Methyltransferase type 11</fullName>
    </submittedName>
</protein>
<dbReference type="InterPro" id="IPR029063">
    <property type="entry name" value="SAM-dependent_MTases_sf"/>
</dbReference>
<gene>
    <name evidence="2" type="ORF">DVS28_a1298</name>
</gene>
<evidence type="ECO:0000313" key="3">
    <source>
        <dbReference type="Proteomes" id="UP000264006"/>
    </source>
</evidence>
<dbReference type="InterPro" id="IPR013216">
    <property type="entry name" value="Methyltransf_11"/>
</dbReference>
<accession>A0A346XUV1</accession>
<dbReference type="EMBL" id="CP031165">
    <property type="protein sequence ID" value="AXV05998.1"/>
    <property type="molecule type" value="Genomic_DNA"/>
</dbReference>
<evidence type="ECO:0000259" key="1">
    <source>
        <dbReference type="Pfam" id="PF08241"/>
    </source>
</evidence>
<keyword evidence="2" id="KW-0489">Methyltransferase</keyword>
<dbReference type="SUPFAM" id="SSF53335">
    <property type="entry name" value="S-adenosyl-L-methionine-dependent methyltransferases"/>
    <property type="match status" value="1"/>
</dbReference>
<keyword evidence="2" id="KW-0808">Transferase</keyword>
<dbReference type="AlphaFoldDB" id="A0A346XUV1"/>
<feature type="domain" description="Methyltransferase type 11" evidence="1">
    <location>
        <begin position="129"/>
        <end position="221"/>
    </location>
</feature>
<dbReference type="Gene3D" id="3.40.50.150">
    <property type="entry name" value="Vaccinia Virus protein VP39"/>
    <property type="match status" value="1"/>
</dbReference>
<sequence length="340" mass="37219">MTAQGGWGLPEDVVFDGQRLRQVGPDGGHVTFRDPAAEQAAWATFARRLQAQRLRAEAAAGVPSPDCLLMDPNPPAYRAAVDAFLDHARDSVLHGSLTQTYLGVNFFLGWAGLVEAHRPLQGARVYASGCGMAGTVLAYHAFGAAEVVGTEIDDETVQLGRLRTRGLPGVDVRLIDPARPLPFPDGHFDVVESLDVIEHVTELEPYARELGRVLAPGGVAIVGAPNRMYPVEQHTEVRWVPWLPHELGSTVASIGARLPSATAEQRERRAGVADVRTANISWRTIEQVARWMDATPQRLHRRDHPSWPLNPDPAWVEWLSRQPRGANLAPTRQVIGLLTK</sequence>
<evidence type="ECO:0000313" key="2">
    <source>
        <dbReference type="EMBL" id="AXV05998.1"/>
    </source>
</evidence>
<keyword evidence="3" id="KW-1185">Reference proteome</keyword>
<reference evidence="2 3" key="1">
    <citation type="submission" date="2018-09" db="EMBL/GenBank/DDBJ databases">
        <title>Complete genome sequence of Euzebya sp. DY32-46 isolated from seawater of Pacific Ocean.</title>
        <authorList>
            <person name="Xu L."/>
            <person name="Wu Y.-H."/>
            <person name="Xu X.-W."/>
        </authorList>
    </citation>
    <scope>NUCLEOTIDE SEQUENCE [LARGE SCALE GENOMIC DNA]</scope>
    <source>
        <strain evidence="2 3">DY32-46</strain>
    </source>
</reference>
<dbReference type="Proteomes" id="UP000264006">
    <property type="component" value="Chromosome"/>
</dbReference>
<name>A0A346XUV1_9ACTN</name>
<dbReference type="Pfam" id="PF08241">
    <property type="entry name" value="Methyltransf_11"/>
    <property type="match status" value="1"/>
</dbReference>
<dbReference type="KEGG" id="euz:DVS28_a1298"/>
<dbReference type="CDD" id="cd02440">
    <property type="entry name" value="AdoMet_MTases"/>
    <property type="match status" value="1"/>
</dbReference>